<feature type="domain" description="ABC transmembrane type-1" evidence="13">
    <location>
        <begin position="937"/>
        <end position="1123"/>
    </location>
</feature>
<comment type="caution">
    <text evidence="15">The sequence shown here is derived from an EMBL/GenBank/DDBJ whole genome shotgun (WGS) entry which is preliminary data.</text>
</comment>
<dbReference type="InterPro" id="IPR036640">
    <property type="entry name" value="ABC1_TM_sf"/>
</dbReference>
<dbReference type="Proteomes" id="UP001194746">
    <property type="component" value="Unassembled WGS sequence"/>
</dbReference>
<feature type="transmembrane region" description="Helical" evidence="10">
    <location>
        <begin position="1475"/>
        <end position="1495"/>
    </location>
</feature>
<dbReference type="GO" id="GO:0140359">
    <property type="term" value="F:ABC-type transporter activity"/>
    <property type="evidence" value="ECO:0007669"/>
    <property type="project" value="InterPro"/>
</dbReference>
<dbReference type="SMART" id="SM00321">
    <property type="entry name" value="WSC"/>
    <property type="match status" value="1"/>
</dbReference>
<name>A0AAD4CJ50_ASPNN</name>
<dbReference type="GO" id="GO:0005737">
    <property type="term" value="C:cytoplasm"/>
    <property type="evidence" value="ECO:0007669"/>
    <property type="project" value="UniProtKB-ARBA"/>
</dbReference>
<dbReference type="CDD" id="cd01823">
    <property type="entry name" value="SEST_like"/>
    <property type="match status" value="1"/>
</dbReference>
<gene>
    <name evidence="15" type="ORF">FE257_011319</name>
</gene>
<dbReference type="InterPro" id="IPR017871">
    <property type="entry name" value="ABC_transporter-like_CS"/>
</dbReference>
<dbReference type="PANTHER" id="PTHR24223">
    <property type="entry name" value="ATP-BINDING CASSETTE SUB-FAMILY C"/>
    <property type="match status" value="1"/>
</dbReference>
<dbReference type="GO" id="GO:0016887">
    <property type="term" value="F:ATP hydrolysis activity"/>
    <property type="evidence" value="ECO:0007669"/>
    <property type="project" value="InterPro"/>
</dbReference>
<evidence type="ECO:0000256" key="7">
    <source>
        <dbReference type="ARBA" id="ARBA00022840"/>
    </source>
</evidence>
<feature type="domain" description="WSC" evidence="14">
    <location>
        <begin position="182"/>
        <end position="277"/>
    </location>
</feature>
<keyword evidence="11" id="KW-0732">Signal</keyword>
<dbReference type="FunFam" id="3.40.50.300:FF:000630">
    <property type="entry name" value="ATP-binding cassette (ABC) transporter, putative"/>
    <property type="match status" value="1"/>
</dbReference>
<reference evidence="15" key="1">
    <citation type="journal article" date="2019" name="Beilstein J. Org. Chem.">
        <title>Nanangenines: drimane sesquiterpenoids as the dominant metabolite cohort of a novel Australian fungus, Aspergillus nanangensis.</title>
        <authorList>
            <person name="Lacey H.J."/>
            <person name="Gilchrist C.L.M."/>
            <person name="Crombie A."/>
            <person name="Kalaitzis J.A."/>
            <person name="Vuong D."/>
            <person name="Rutledge P.J."/>
            <person name="Turner P."/>
            <person name="Pitt J.I."/>
            <person name="Lacey E."/>
            <person name="Chooi Y.H."/>
            <person name="Piggott A.M."/>
        </authorList>
    </citation>
    <scope>NUCLEOTIDE SEQUENCE</scope>
    <source>
        <strain evidence="15">MST-FP2251</strain>
    </source>
</reference>
<evidence type="ECO:0000256" key="8">
    <source>
        <dbReference type="ARBA" id="ARBA00022989"/>
    </source>
</evidence>
<keyword evidence="6" id="KW-0547">Nucleotide-binding</keyword>
<dbReference type="GO" id="GO:0016020">
    <property type="term" value="C:membrane"/>
    <property type="evidence" value="ECO:0007669"/>
    <property type="project" value="UniProtKB-SubCell"/>
</dbReference>
<protein>
    <submittedName>
        <fullName evidence="15">Uncharacterized protein</fullName>
    </submittedName>
</protein>
<feature type="transmembrane region" description="Helical" evidence="10">
    <location>
        <begin position="1662"/>
        <end position="1683"/>
    </location>
</feature>
<dbReference type="CDD" id="cd18596">
    <property type="entry name" value="ABC_6TM_VMR1_D1_like"/>
    <property type="match status" value="1"/>
</dbReference>
<dbReference type="PROSITE" id="PS50893">
    <property type="entry name" value="ABC_TRANSPORTER_2"/>
    <property type="match status" value="2"/>
</dbReference>
<keyword evidence="9 10" id="KW-0472">Membrane</keyword>
<evidence type="ECO:0000256" key="6">
    <source>
        <dbReference type="ARBA" id="ARBA00022741"/>
    </source>
</evidence>
<evidence type="ECO:0000256" key="9">
    <source>
        <dbReference type="ARBA" id="ARBA00023136"/>
    </source>
</evidence>
<dbReference type="Gene3D" id="3.40.50.300">
    <property type="entry name" value="P-loop containing nucleotide triphosphate hydrolases"/>
    <property type="match status" value="2"/>
</dbReference>
<feature type="domain" description="ABC transmembrane type-1" evidence="13">
    <location>
        <begin position="1483"/>
        <end position="1710"/>
    </location>
</feature>
<dbReference type="GO" id="GO:0016788">
    <property type="term" value="F:hydrolase activity, acting on ester bonds"/>
    <property type="evidence" value="ECO:0007669"/>
    <property type="project" value="InterPro"/>
</dbReference>
<evidence type="ECO:0000256" key="11">
    <source>
        <dbReference type="SAM" id="SignalP"/>
    </source>
</evidence>
<feature type="domain" description="ABC transporter" evidence="12">
    <location>
        <begin position="1150"/>
        <end position="1376"/>
    </location>
</feature>
<dbReference type="CDD" id="cd03250">
    <property type="entry name" value="ABCC_MRP_domain1"/>
    <property type="match status" value="1"/>
</dbReference>
<dbReference type="GO" id="GO:0005524">
    <property type="term" value="F:ATP binding"/>
    <property type="evidence" value="ECO:0007669"/>
    <property type="project" value="UniProtKB-KW"/>
</dbReference>
<keyword evidence="7" id="KW-0067">ATP-binding</keyword>
<evidence type="ECO:0000256" key="4">
    <source>
        <dbReference type="ARBA" id="ARBA00022692"/>
    </source>
</evidence>
<dbReference type="Gene3D" id="1.20.1560.10">
    <property type="entry name" value="ABC transporter type 1, transmembrane domain"/>
    <property type="match status" value="2"/>
</dbReference>
<dbReference type="InterPro" id="IPR002889">
    <property type="entry name" value="WSC_carb-bd"/>
</dbReference>
<evidence type="ECO:0000313" key="16">
    <source>
        <dbReference type="Proteomes" id="UP001194746"/>
    </source>
</evidence>
<proteinExistence type="inferred from homology"/>
<dbReference type="InterPro" id="IPR027417">
    <property type="entry name" value="P-loop_NTPase"/>
</dbReference>
<evidence type="ECO:0000313" key="15">
    <source>
        <dbReference type="EMBL" id="KAF9886547.1"/>
    </source>
</evidence>
<dbReference type="Pfam" id="PF00664">
    <property type="entry name" value="ABC_membrane"/>
    <property type="match status" value="2"/>
</dbReference>
<evidence type="ECO:0000259" key="13">
    <source>
        <dbReference type="PROSITE" id="PS50929"/>
    </source>
</evidence>
<dbReference type="SUPFAM" id="SSF90123">
    <property type="entry name" value="ABC transporter transmembrane region"/>
    <property type="match status" value="2"/>
</dbReference>
<feature type="chain" id="PRO_5042008097" evidence="11">
    <location>
        <begin position="20"/>
        <end position="2005"/>
    </location>
</feature>
<keyword evidence="3" id="KW-0813">Transport</keyword>
<evidence type="ECO:0000256" key="2">
    <source>
        <dbReference type="ARBA" id="ARBA00009726"/>
    </source>
</evidence>
<organism evidence="15 16">
    <name type="scientific">Aspergillus nanangensis</name>
    <dbReference type="NCBI Taxonomy" id="2582783"/>
    <lineage>
        <taxon>Eukaryota</taxon>
        <taxon>Fungi</taxon>
        <taxon>Dikarya</taxon>
        <taxon>Ascomycota</taxon>
        <taxon>Pezizomycotina</taxon>
        <taxon>Eurotiomycetes</taxon>
        <taxon>Eurotiomycetidae</taxon>
        <taxon>Eurotiales</taxon>
        <taxon>Aspergillaceae</taxon>
        <taxon>Aspergillus</taxon>
        <taxon>Aspergillus subgen. Circumdati</taxon>
    </lineage>
</organism>
<evidence type="ECO:0000259" key="12">
    <source>
        <dbReference type="PROSITE" id="PS50893"/>
    </source>
</evidence>
<dbReference type="InterPro" id="IPR050173">
    <property type="entry name" value="ABC_transporter_C-like"/>
</dbReference>
<dbReference type="SMART" id="SM00382">
    <property type="entry name" value="AAA"/>
    <property type="match status" value="2"/>
</dbReference>
<evidence type="ECO:0000256" key="10">
    <source>
        <dbReference type="SAM" id="Phobius"/>
    </source>
</evidence>
<feature type="transmembrane region" description="Helical" evidence="10">
    <location>
        <begin position="1564"/>
        <end position="1586"/>
    </location>
</feature>
<dbReference type="PROSITE" id="PS50929">
    <property type="entry name" value="ABC_TM1F"/>
    <property type="match status" value="2"/>
</dbReference>
<dbReference type="FunFam" id="1.20.1560.10:FF:000013">
    <property type="entry name" value="ABC transporter C family member 2"/>
    <property type="match status" value="1"/>
</dbReference>
<sequence>MPISSKILGVLALAAISRALEPHTVTTTAVVSYATGPAVSRELNSARLHRRDGTDPACPDGWLCEPVSGCPAGTLECASNESCLTFFDPDPLYLCASTDRKWCAFNPSELMLRGAAELNAVCCHGDAYSAGADCCNFPNTKCSFSGEVCNACLSGSTCGTDSCISASSTSEPTPSIVRTVGDYTYVGCYVDSADNRVLNGESITDGSDTGVTVEECVEFAVANGWRYAGVEFGSECYVGNNLNVQDQMADGDCDKVCAGDATQFCGEGGRIQVYRNPNLHLPTSFAAFGDSYSAGIGAGKFIVQSADGRDNACARMDGSYPYQLWQLSPFEERFPWRDFYSCSGDVMDNIDGQVARLQGRRTDFATLSISGNDFSFAPVVEDCVYPTRLKNVNAQAACDRALSAAETAINDASNWAKYRAKATLIIDNVLNQDLGLLFITGYAKFFAPPVVDDKCDKIYFLDEWYGQRLKMTAATRTRMNALVDLVNSKIQSEVVGRVGTATHQVVYIDMDKNMQGHRFCEPTNDDDPIGLKNKAHSVWFNDLRTELDERGTWTPAFDNSEAASWDEWASFLPSNITDDPDLVHRGITDKYQRSSTFHPKKDAYRLVAAEINLHWSGTIAPVFATMTAIVFIPQMILGSVESSQVKLVQGAISVLLVIQGAAVYAEPNITKQYYKGLRAAFGCLAYASVLGLRLYTLHITDEEPTLHGLLSAQLVCACVTGGSYLLLPRTPEIYRNGVIVDRQYSTSFASRMTYSWAGSLIRRIRRNPNISSRDIPELDECTRAQELHRAFTRTVAKNKDAGLWGILFRCHGWAIVGQFAVSGLSTLAAFGPQIVLFKLLQVLEADPDSVDCIPRRGRVFWVVVLGLSIAMASSCSMWKAWVQLNVLQTRVYSQLMAVLYDKTINGGIGATGYKGSSKARNNAGFGFVGEETKPEHSVINLVATDAKQVAEFLGNCYQLWEIPVQIGITLILLSRLMGWISVLAGEITLLSTGLLASVAVNRFTNHQGRLMAARDRKTRELTELLTYIPQVKFLAVEDRWEKRIQRLREIEVQHQENTIIWKIALASILLAEPILLCAVTFATYALVSTTHVSASAVFTSLTLLDRLQRTLDNVPEMLAALSATRLSMKRIQDYFQHSHSPNQMTLAKDVRFHHATLAWTGARHGFHLNDVKLEFPSGKRTVVSGPTGSGKSLLLTAILGDADVLSGTVQTPDSLVAYVAQNPWVESWSVKDNILFGLPYNPGRYRDVIFACALGPDLRGLPDDDLTILGPNGISLSGGQNARVALARALYSESPVLVLDDVLSSVDRRTAHHLVEFGPNGRLATGRTCILATDHVNLCLQGASCLVRLDRQRTCSTCRMENIELTRGRDTVLETPPEPEYRHILQTQNKNHHHGASTFHNEHESVNTIRSISRNCPNIEETNRCCGPPSLETITRFLRWCGHPWQWAVVCVLVVMNTVVMLGQQDHTESGGINLKSYLPFHVVLSLIAVAVGGLQNYLVLTLPFHGPKRLFHRLLHVILRAKLRWLDVTPTGSLISRLSIDCAIVDTRIGQHLRLVLTHVLNIALGIISGLIASPVTICAAGLILPFGWHSAIDYLTATREVKRLESIALGPVLVHFTSSGQGLPTIRAFGRKEAYLHVAFDKIDTFSRASWHRWLLNQWIGVRMGLTAAVFCSCTTALIVLSGNMDASAVGFVVGFTTRLTDHLTAVVKSHVTLEMDLDSLERMLQYCNIDTEHESHARCDEWPSHGLLEVSDLTVSYSPDIPPVLRGVTFRVPAGQRVGVVGRTGAGKSSLCMALGRFIDPSQGSIRIDGVDIRHVGLKSYRRKVTLIPQMPVLFSGSIRSNLDPFHEYDNQDLIHALRKVHWPLGEAHEENPPVEDVLQTPIAAGGSTLSQGQRQLLCLARAIVNRPKIVILDETTSSVDPVTDGLVRESIDSAFTGTTVVAIAHRLQTVAGFDCILVLRDGQAVEFGTPGELLAKNGGAFRAMVEEDADGEELKTVIDMN</sequence>
<dbReference type="Pfam" id="PF01822">
    <property type="entry name" value="WSC"/>
    <property type="match status" value="1"/>
</dbReference>
<dbReference type="CDD" id="cd03244">
    <property type="entry name" value="ABCC_MRP_domain2"/>
    <property type="match status" value="1"/>
</dbReference>
<dbReference type="InterPro" id="IPR003439">
    <property type="entry name" value="ABC_transporter-like_ATP-bd"/>
</dbReference>
<keyword evidence="5" id="KW-0677">Repeat</keyword>
<comment type="subcellular location">
    <subcellularLocation>
        <location evidence="1">Membrane</location>
        <topology evidence="1">Multi-pass membrane protein</topology>
    </subcellularLocation>
</comment>
<dbReference type="EMBL" id="VCAU01000075">
    <property type="protein sequence ID" value="KAF9886547.1"/>
    <property type="molecule type" value="Genomic_DNA"/>
</dbReference>
<comment type="similarity">
    <text evidence="2">Belongs to the ABC transporter superfamily. ABCC family. Conjugate transporter (TC 3.A.1.208) subfamily.</text>
</comment>
<dbReference type="InterPro" id="IPR011527">
    <property type="entry name" value="ABC1_TM_dom"/>
</dbReference>
<feature type="signal peptide" evidence="11">
    <location>
        <begin position="1"/>
        <end position="19"/>
    </location>
</feature>
<feature type="transmembrane region" description="Helical" evidence="10">
    <location>
        <begin position="1445"/>
        <end position="1463"/>
    </location>
</feature>
<dbReference type="PANTHER" id="PTHR24223:SF456">
    <property type="entry name" value="MULTIDRUG RESISTANCE-ASSOCIATED PROTEIN LETHAL(2)03659"/>
    <property type="match status" value="1"/>
</dbReference>
<accession>A0AAD4CJ50</accession>
<feature type="domain" description="ABC transporter" evidence="12">
    <location>
        <begin position="1751"/>
        <end position="1990"/>
    </location>
</feature>
<feature type="transmembrane region" description="Helical" evidence="10">
    <location>
        <begin position="1063"/>
        <end position="1087"/>
    </location>
</feature>
<feature type="transmembrane region" description="Helical" evidence="10">
    <location>
        <begin position="976"/>
        <end position="1000"/>
    </location>
</feature>
<dbReference type="InterPro" id="IPR003593">
    <property type="entry name" value="AAA+_ATPase"/>
</dbReference>
<keyword evidence="16" id="KW-1185">Reference proteome</keyword>
<evidence type="ECO:0000259" key="14">
    <source>
        <dbReference type="PROSITE" id="PS51212"/>
    </source>
</evidence>
<dbReference type="InterPro" id="IPR037460">
    <property type="entry name" value="SEST-like"/>
</dbReference>
<reference evidence="15" key="2">
    <citation type="submission" date="2020-02" db="EMBL/GenBank/DDBJ databases">
        <authorList>
            <person name="Gilchrist C.L.M."/>
            <person name="Chooi Y.-H."/>
        </authorList>
    </citation>
    <scope>NUCLEOTIDE SEQUENCE</scope>
    <source>
        <strain evidence="15">MST-FP2251</strain>
    </source>
</reference>
<dbReference type="PROSITE" id="PS51212">
    <property type="entry name" value="WSC"/>
    <property type="match status" value="1"/>
</dbReference>
<keyword evidence="8 10" id="KW-1133">Transmembrane helix</keyword>
<dbReference type="CDD" id="cd18604">
    <property type="entry name" value="ABC_6TM_VMR1_D2_like"/>
    <property type="match status" value="1"/>
</dbReference>
<dbReference type="PROSITE" id="PS00211">
    <property type="entry name" value="ABC_TRANSPORTER_1"/>
    <property type="match status" value="1"/>
</dbReference>
<evidence type="ECO:0000256" key="3">
    <source>
        <dbReference type="ARBA" id="ARBA00022448"/>
    </source>
</evidence>
<keyword evidence="4 10" id="KW-0812">Transmembrane</keyword>
<dbReference type="Pfam" id="PF00005">
    <property type="entry name" value="ABC_tran"/>
    <property type="match status" value="2"/>
</dbReference>
<evidence type="ECO:0000256" key="5">
    <source>
        <dbReference type="ARBA" id="ARBA00022737"/>
    </source>
</evidence>
<dbReference type="Gene3D" id="3.40.50.1110">
    <property type="entry name" value="SGNH hydrolase"/>
    <property type="match status" value="1"/>
</dbReference>
<dbReference type="InterPro" id="IPR036514">
    <property type="entry name" value="SGNH_hydro_sf"/>
</dbReference>
<dbReference type="SUPFAM" id="SSF52540">
    <property type="entry name" value="P-loop containing nucleoside triphosphate hydrolases"/>
    <property type="match status" value="2"/>
</dbReference>
<evidence type="ECO:0000256" key="1">
    <source>
        <dbReference type="ARBA" id="ARBA00004141"/>
    </source>
</evidence>
<dbReference type="SUPFAM" id="SSF52266">
    <property type="entry name" value="SGNH hydrolase"/>
    <property type="match status" value="1"/>
</dbReference>